<dbReference type="PIR" id="S25778">
    <property type="entry name" value="S25778"/>
</dbReference>
<protein>
    <submittedName>
        <fullName evidence="1">L.lactis insertion sequence (plasmid pUCL22) transposase</fullName>
    </submittedName>
</protein>
<proteinExistence type="predicted"/>
<accession>Q48650</accession>
<dbReference type="EMBL" id="X60594">
    <property type="protein sequence ID" value="CAA43048.1"/>
    <property type="molecule type" value="Genomic_DNA"/>
</dbReference>
<dbReference type="AlphaFoldDB" id="Q48650"/>
<sequence length="62" mass="7044">MIVELMFVTQLFIVGYKNTVKSSIISGKRKIDSPSIRGKWMKLISKSKVVGIISIVQLMRMD</sequence>
<organism evidence="1">
    <name type="scientific">Lactococcus lactis</name>
    <dbReference type="NCBI Taxonomy" id="1358"/>
    <lineage>
        <taxon>Bacteria</taxon>
        <taxon>Bacillati</taxon>
        <taxon>Bacillota</taxon>
        <taxon>Bacilli</taxon>
        <taxon>Lactobacillales</taxon>
        <taxon>Streptococcaceae</taxon>
        <taxon>Lactococcus</taxon>
    </lineage>
</organism>
<geneLocation type="plasmid" evidence="1">
    <name>pUCL22</name>
</geneLocation>
<evidence type="ECO:0000313" key="1">
    <source>
        <dbReference type="EMBL" id="CAA43048.1"/>
    </source>
</evidence>
<keyword evidence="1" id="KW-0614">Plasmid</keyword>
<reference evidence="1" key="1">
    <citation type="journal article" date="1992" name="Gene">
        <title>Nonidentity between plasmid and chromosomal copies of ISS1-like sequences in Lactococcus lactis subsp. lactis CNRZ270 and their possible role in chromosomal integration of plasmid genes.</title>
        <authorList>
            <person name="Huang D.C."/>
            <person name="Novel M."/>
            <person name="Huang X.F."/>
            <person name="Novel G."/>
        </authorList>
    </citation>
    <scope>NUCLEOTIDE SEQUENCE</scope>
    <source>
        <strain evidence="1">Z270</strain>
        <plasmid evidence="1">pUCL22</plasmid>
    </source>
</reference>
<name>Q48650_9LACT</name>